<feature type="domain" description="HTH arsR-type" evidence="4">
    <location>
        <begin position="1"/>
        <end position="95"/>
    </location>
</feature>
<protein>
    <submittedName>
        <fullName evidence="5">ArsR/SmtB family transcription factor</fullName>
    </submittedName>
</protein>
<dbReference type="InterPro" id="IPR001845">
    <property type="entry name" value="HTH_ArsR_DNA-bd_dom"/>
</dbReference>
<dbReference type="InterPro" id="IPR051011">
    <property type="entry name" value="Metal_resp_trans_reg"/>
</dbReference>
<dbReference type="Pfam" id="PF12840">
    <property type="entry name" value="HTH_20"/>
    <property type="match status" value="1"/>
</dbReference>
<evidence type="ECO:0000313" key="5">
    <source>
        <dbReference type="EMBL" id="XDV59913.1"/>
    </source>
</evidence>
<dbReference type="InterPro" id="IPR036390">
    <property type="entry name" value="WH_DNA-bd_sf"/>
</dbReference>
<keyword evidence="2" id="KW-0238">DNA-binding</keyword>
<dbReference type="GO" id="GO:0003700">
    <property type="term" value="F:DNA-binding transcription factor activity"/>
    <property type="evidence" value="ECO:0007669"/>
    <property type="project" value="InterPro"/>
</dbReference>
<dbReference type="Gene3D" id="1.10.10.10">
    <property type="entry name" value="Winged helix-like DNA-binding domain superfamily/Winged helix DNA-binding domain"/>
    <property type="match status" value="1"/>
</dbReference>
<dbReference type="RefSeq" id="WP_369725107.1">
    <property type="nucleotide sequence ID" value="NZ_CP165734.1"/>
</dbReference>
<dbReference type="PANTHER" id="PTHR43132:SF2">
    <property type="entry name" value="ARSENICAL RESISTANCE OPERON REPRESSOR ARSR-RELATED"/>
    <property type="match status" value="1"/>
</dbReference>
<evidence type="ECO:0000256" key="2">
    <source>
        <dbReference type="ARBA" id="ARBA00023125"/>
    </source>
</evidence>
<dbReference type="NCBIfam" id="NF033788">
    <property type="entry name" value="HTH_metalloreg"/>
    <property type="match status" value="1"/>
</dbReference>
<dbReference type="SUPFAM" id="SSF46785">
    <property type="entry name" value="Winged helix' DNA-binding domain"/>
    <property type="match status" value="1"/>
</dbReference>
<dbReference type="EMBL" id="CP165734">
    <property type="protein sequence ID" value="XDV59913.1"/>
    <property type="molecule type" value="Genomic_DNA"/>
</dbReference>
<dbReference type="CDD" id="cd00090">
    <property type="entry name" value="HTH_ARSR"/>
    <property type="match status" value="1"/>
</dbReference>
<name>A0AB39XQ10_9BRAD</name>
<proteinExistence type="predicted"/>
<organism evidence="5">
    <name type="scientific">Bradyrhizobium sp. LLZ17</name>
    <dbReference type="NCBI Taxonomy" id="3239388"/>
    <lineage>
        <taxon>Bacteria</taxon>
        <taxon>Pseudomonadati</taxon>
        <taxon>Pseudomonadota</taxon>
        <taxon>Alphaproteobacteria</taxon>
        <taxon>Hyphomicrobiales</taxon>
        <taxon>Nitrobacteraceae</taxon>
        <taxon>Bradyrhizobium</taxon>
    </lineage>
</organism>
<evidence type="ECO:0000256" key="1">
    <source>
        <dbReference type="ARBA" id="ARBA00023015"/>
    </source>
</evidence>
<dbReference type="AlphaFoldDB" id="A0AB39XQ10"/>
<accession>A0AB39XQ10</accession>
<dbReference type="PANTHER" id="PTHR43132">
    <property type="entry name" value="ARSENICAL RESISTANCE OPERON REPRESSOR ARSR-RELATED"/>
    <property type="match status" value="1"/>
</dbReference>
<evidence type="ECO:0000259" key="4">
    <source>
        <dbReference type="PROSITE" id="PS50987"/>
    </source>
</evidence>
<dbReference type="InterPro" id="IPR011991">
    <property type="entry name" value="ArsR-like_HTH"/>
</dbReference>
<sequence>MKIDEVAARLEALGSPTRLRIYRTLVRAGHAGMPVGRLQERLKIPASTLSHHIKGLVAVRLISQVREGTTLVCHAEYDTMRGLVAFLVAECCAEEEGCAANRTAA</sequence>
<dbReference type="PROSITE" id="PS50987">
    <property type="entry name" value="HTH_ARSR_2"/>
    <property type="match status" value="1"/>
</dbReference>
<dbReference type="InterPro" id="IPR036388">
    <property type="entry name" value="WH-like_DNA-bd_sf"/>
</dbReference>
<reference evidence="5" key="1">
    <citation type="submission" date="2024-08" db="EMBL/GenBank/DDBJ databases">
        <authorList>
            <person name="Chaddad Z."/>
            <person name="Lamrabet M."/>
            <person name="Bouhnik O."/>
            <person name="Alami S."/>
            <person name="Wipf D."/>
            <person name="Courty P.E."/>
            <person name="Missbah El Idrissi M."/>
        </authorList>
    </citation>
    <scope>NUCLEOTIDE SEQUENCE</scope>
    <source>
        <strain evidence="5">LLZ17</strain>
    </source>
</reference>
<evidence type="ECO:0000256" key="3">
    <source>
        <dbReference type="ARBA" id="ARBA00023163"/>
    </source>
</evidence>
<gene>
    <name evidence="5" type="ORF">AB8Z38_11435</name>
</gene>
<keyword evidence="3" id="KW-0804">Transcription</keyword>
<dbReference type="GO" id="GO:0003677">
    <property type="term" value="F:DNA binding"/>
    <property type="evidence" value="ECO:0007669"/>
    <property type="project" value="UniProtKB-KW"/>
</dbReference>
<dbReference type="SMART" id="SM00418">
    <property type="entry name" value="HTH_ARSR"/>
    <property type="match status" value="1"/>
</dbReference>
<keyword evidence="1" id="KW-0805">Transcription regulation</keyword>